<keyword evidence="1" id="KW-0472">Membrane</keyword>
<comment type="caution">
    <text evidence="2">The sequence shown here is derived from an EMBL/GenBank/DDBJ whole genome shotgun (WGS) entry which is preliminary data.</text>
</comment>
<dbReference type="Proteomes" id="UP000243739">
    <property type="component" value="Unassembled WGS sequence"/>
</dbReference>
<accession>A0A1D2YTF5</accession>
<dbReference type="STRING" id="337097.BHF71_10455"/>
<protein>
    <recommendedName>
        <fullName evidence="4">DUF5673 domain-containing protein</fullName>
    </recommendedName>
</protein>
<evidence type="ECO:0000256" key="1">
    <source>
        <dbReference type="SAM" id="Phobius"/>
    </source>
</evidence>
<keyword evidence="1" id="KW-1133">Transmembrane helix</keyword>
<evidence type="ECO:0008006" key="4">
    <source>
        <dbReference type="Google" id="ProtNLM"/>
    </source>
</evidence>
<gene>
    <name evidence="2" type="ORF">BHF71_10455</name>
</gene>
<name>A0A1D2YTF5_9BACI</name>
<evidence type="ECO:0000313" key="3">
    <source>
        <dbReference type="Proteomes" id="UP000243739"/>
    </source>
</evidence>
<organism evidence="2 3">
    <name type="scientific">Vulcanibacillus modesticaldus</name>
    <dbReference type="NCBI Taxonomy" id="337097"/>
    <lineage>
        <taxon>Bacteria</taxon>
        <taxon>Bacillati</taxon>
        <taxon>Bacillota</taxon>
        <taxon>Bacilli</taxon>
        <taxon>Bacillales</taxon>
        <taxon>Bacillaceae</taxon>
        <taxon>Vulcanibacillus</taxon>
    </lineage>
</organism>
<evidence type="ECO:0000313" key="2">
    <source>
        <dbReference type="EMBL" id="OEF98972.1"/>
    </source>
</evidence>
<feature type="transmembrane region" description="Helical" evidence="1">
    <location>
        <begin position="82"/>
        <end position="98"/>
    </location>
</feature>
<dbReference type="EMBL" id="MIJF01000041">
    <property type="protein sequence ID" value="OEF98972.1"/>
    <property type="molecule type" value="Genomic_DNA"/>
</dbReference>
<keyword evidence="1" id="KW-0812">Transmembrane</keyword>
<keyword evidence="3" id="KW-1185">Reference proteome</keyword>
<feature type="transmembrane region" description="Helical" evidence="1">
    <location>
        <begin position="6"/>
        <end position="22"/>
    </location>
</feature>
<proteinExistence type="predicted"/>
<reference evidence="2 3" key="1">
    <citation type="submission" date="2016-09" db="EMBL/GenBank/DDBJ databases">
        <title>Draft genome sequence for the type strain of Vulcanibacillus modesticaldus BR, a strictly anaerobic, moderately thermophilic, and nitrate-reducing bacterium from deep sea-hydrothermal vents of the Mid-Atlantic Ridge.</title>
        <authorList>
            <person name="Abin C.A."/>
            <person name="Hollibaugh J.T."/>
        </authorList>
    </citation>
    <scope>NUCLEOTIDE SEQUENCE [LARGE SCALE GENOMIC DNA]</scope>
    <source>
        <strain evidence="2 3">BR</strain>
    </source>
</reference>
<dbReference type="AlphaFoldDB" id="A0A1D2YTF5"/>
<sequence length="178" mass="21253">MVNIFILFLNLSIIWILSFFYYKEYKLGKSIKKHSDFFKVYIISIFDKQVIKFNIFVIFIVLIYSILSILEILSIVQLYSDLWFRAGALVALFVLFPTKRVNFLVGKEGVVLNQFLFSWDNIDYCEVKEINEHNEFSHFLEMEINKKKITGYISINESLDILKLLEKYCSEYKLYQET</sequence>
<feature type="transmembrane region" description="Helical" evidence="1">
    <location>
        <begin position="53"/>
        <end position="76"/>
    </location>
</feature>